<dbReference type="FunFam" id="3.40.47.10:FF:000018">
    <property type="entry name" value="3-oxoacyl-[acyl-carrier-protein] synthase 2"/>
    <property type="match status" value="1"/>
</dbReference>
<evidence type="ECO:0000256" key="4">
    <source>
        <dbReference type="RuleBase" id="RU003694"/>
    </source>
</evidence>
<protein>
    <recommendedName>
        <fullName evidence="2">beta-ketoacyl-[acyl-carrier-protein] synthase I</fullName>
        <ecNumber evidence="2">2.3.1.41</ecNumber>
    </recommendedName>
</protein>
<dbReference type="PANTHER" id="PTHR11712:SF336">
    <property type="entry name" value="3-OXOACYL-[ACYL-CARRIER-PROTEIN] SYNTHASE, MITOCHONDRIAL"/>
    <property type="match status" value="1"/>
</dbReference>
<dbReference type="InterPro" id="IPR014031">
    <property type="entry name" value="Ketoacyl_synth_C"/>
</dbReference>
<dbReference type="PROSITE" id="PS00606">
    <property type="entry name" value="KS3_1"/>
    <property type="match status" value="1"/>
</dbReference>
<dbReference type="GO" id="GO:0004315">
    <property type="term" value="F:3-oxoacyl-[acyl-carrier-protein] synthase activity"/>
    <property type="evidence" value="ECO:0007669"/>
    <property type="project" value="UniProtKB-EC"/>
</dbReference>
<dbReference type="PROSITE" id="PS52004">
    <property type="entry name" value="KS3_2"/>
    <property type="match status" value="1"/>
</dbReference>
<dbReference type="InterPro" id="IPR016039">
    <property type="entry name" value="Thiolase-like"/>
</dbReference>
<sequence length="456" mass="48347">MSHRLALSAARRVVVTGIGTVSPLGLSTAASWRALLNAQSGIERIRAFDAAQLPVQIAAQVDHAVALKRLETEVFASETQRAVQGTESAERKLTPADVLRAPPSIQYALMAAHEALEDAALLDMRPADWGVIIGSGMVSLPDLVESVNRHQEGRRLSPHFVPRILLNAAAGYVSLWFALSGPNLSPSTACAAGAHAIGDAYRLIQRGDASVCLAGGTESCLHELALLGFARARALTTQFADQPALASRPFDRQRSGFVLGEGACVLVLEDYDHARARGRSHTNHIYGEVVGYGMSSDAYHVTAPHPSGIGAQRCMELALRGIARSDVGYVNAHATSTVLGDRIEATAIGRIFPADNAGPVVTSTKGATGHLLGAAGALEAAFTLLALRQQGVPGTLNLHDVDVGPEATWLRFVGHGEQHHWSVKQPLKVALSNSFGFYGTNSCLAFRRIQPDECST</sequence>
<organism evidence="6 7">
    <name type="scientific">Cyanidiococcus yangmingshanensis</name>
    <dbReference type="NCBI Taxonomy" id="2690220"/>
    <lineage>
        <taxon>Eukaryota</taxon>
        <taxon>Rhodophyta</taxon>
        <taxon>Bangiophyceae</taxon>
        <taxon>Cyanidiales</taxon>
        <taxon>Cyanidiaceae</taxon>
        <taxon>Cyanidiococcus</taxon>
    </lineage>
</organism>
<dbReference type="Proteomes" id="UP000530660">
    <property type="component" value="Unassembled WGS sequence"/>
</dbReference>
<dbReference type="InterPro" id="IPR020841">
    <property type="entry name" value="PKS_Beta-ketoAc_synthase_dom"/>
</dbReference>
<dbReference type="PANTHER" id="PTHR11712">
    <property type="entry name" value="POLYKETIDE SYNTHASE-RELATED"/>
    <property type="match status" value="1"/>
</dbReference>
<dbReference type="EC" id="2.3.1.41" evidence="2"/>
<dbReference type="SUPFAM" id="SSF53901">
    <property type="entry name" value="Thiolase-like"/>
    <property type="match status" value="2"/>
</dbReference>
<comment type="caution">
    <text evidence="6">The sequence shown here is derived from an EMBL/GenBank/DDBJ whole genome shotgun (WGS) entry which is preliminary data.</text>
</comment>
<accession>A0A7J7IE55</accession>
<evidence type="ECO:0000256" key="3">
    <source>
        <dbReference type="ARBA" id="ARBA00022679"/>
    </source>
</evidence>
<dbReference type="InterPro" id="IPR018201">
    <property type="entry name" value="Ketoacyl_synth_AS"/>
</dbReference>
<dbReference type="EMBL" id="VWRR01000015">
    <property type="protein sequence ID" value="KAF6001373.1"/>
    <property type="molecule type" value="Genomic_DNA"/>
</dbReference>
<name>A0A7J7IE55_9RHOD</name>
<comment type="similarity">
    <text evidence="1 4">Belongs to the thiolase-like superfamily. Beta-ketoacyl-ACP synthases family.</text>
</comment>
<dbReference type="AlphaFoldDB" id="A0A7J7IE55"/>
<feature type="domain" description="Ketosynthase family 3 (KS3)" evidence="5">
    <location>
        <begin position="10"/>
        <end position="448"/>
    </location>
</feature>
<evidence type="ECO:0000313" key="6">
    <source>
        <dbReference type="EMBL" id="KAF6001373.1"/>
    </source>
</evidence>
<dbReference type="Gene3D" id="3.40.47.10">
    <property type="match status" value="1"/>
</dbReference>
<dbReference type="CDD" id="cd00834">
    <property type="entry name" value="KAS_I_II"/>
    <property type="match status" value="1"/>
</dbReference>
<dbReference type="Pfam" id="PF00109">
    <property type="entry name" value="ketoacyl-synt"/>
    <property type="match status" value="1"/>
</dbReference>
<evidence type="ECO:0000259" key="5">
    <source>
        <dbReference type="PROSITE" id="PS52004"/>
    </source>
</evidence>
<dbReference type="SMART" id="SM00825">
    <property type="entry name" value="PKS_KS"/>
    <property type="match status" value="1"/>
</dbReference>
<evidence type="ECO:0000256" key="1">
    <source>
        <dbReference type="ARBA" id="ARBA00008467"/>
    </source>
</evidence>
<keyword evidence="7" id="KW-1185">Reference proteome</keyword>
<evidence type="ECO:0000256" key="2">
    <source>
        <dbReference type="ARBA" id="ARBA00013191"/>
    </source>
</evidence>
<dbReference type="Pfam" id="PF02801">
    <property type="entry name" value="Ketoacyl-synt_C"/>
    <property type="match status" value="1"/>
</dbReference>
<dbReference type="InterPro" id="IPR000794">
    <property type="entry name" value="Beta-ketoacyl_synthase"/>
</dbReference>
<dbReference type="InterPro" id="IPR014030">
    <property type="entry name" value="Ketoacyl_synth_N"/>
</dbReference>
<keyword evidence="3 4" id="KW-0808">Transferase</keyword>
<dbReference type="GO" id="GO:0006633">
    <property type="term" value="P:fatty acid biosynthetic process"/>
    <property type="evidence" value="ECO:0007669"/>
    <property type="project" value="InterPro"/>
</dbReference>
<dbReference type="GO" id="GO:0005739">
    <property type="term" value="C:mitochondrion"/>
    <property type="evidence" value="ECO:0007669"/>
    <property type="project" value="TreeGrafter"/>
</dbReference>
<evidence type="ECO:0000313" key="7">
    <source>
        <dbReference type="Proteomes" id="UP000530660"/>
    </source>
</evidence>
<gene>
    <name evidence="6" type="ORF">F1559_003964</name>
</gene>
<dbReference type="OrthoDB" id="5334845at2759"/>
<dbReference type="NCBIfam" id="NF005589">
    <property type="entry name" value="PRK07314.1"/>
    <property type="match status" value="1"/>
</dbReference>
<proteinExistence type="inferred from homology"/>
<reference evidence="6 7" key="1">
    <citation type="journal article" date="2020" name="J. Phycol.">
        <title>Comparative genome analysis reveals Cyanidiococcus gen. nov., a new extremophilic red algal genus sister to Cyanidioschyzon (Cyanidioschyzonaceae, Rhodophyta).</title>
        <authorList>
            <person name="Liu S.-L."/>
            <person name="Chiang Y.-R."/>
            <person name="Yoon H.S."/>
            <person name="Fu H.-Y."/>
        </authorList>
    </citation>
    <scope>NUCLEOTIDE SEQUENCE [LARGE SCALE GENOMIC DNA]</scope>
    <source>
        <strain evidence="6 7">THAL066</strain>
    </source>
</reference>